<dbReference type="Pfam" id="PF02518">
    <property type="entry name" value="HATPase_c"/>
    <property type="match status" value="1"/>
</dbReference>
<evidence type="ECO:0000256" key="1">
    <source>
        <dbReference type="ARBA" id="ARBA00000085"/>
    </source>
</evidence>
<accession>A0A4D7JQL2</accession>
<dbReference type="Proteomes" id="UP000298616">
    <property type="component" value="Chromosome"/>
</dbReference>
<dbReference type="GO" id="GO:0000156">
    <property type="term" value="F:phosphorelay response regulator activity"/>
    <property type="evidence" value="ECO:0007669"/>
    <property type="project" value="TreeGrafter"/>
</dbReference>
<keyword evidence="8" id="KW-0812">Transmembrane</keyword>
<evidence type="ECO:0000256" key="2">
    <source>
        <dbReference type="ARBA" id="ARBA00012438"/>
    </source>
</evidence>
<feature type="domain" description="Histidine kinase" evidence="9">
    <location>
        <begin position="485"/>
        <end position="697"/>
    </location>
</feature>
<evidence type="ECO:0000313" key="10">
    <source>
        <dbReference type="EMBL" id="QCK16947.1"/>
    </source>
</evidence>
<dbReference type="InterPro" id="IPR003594">
    <property type="entry name" value="HATPase_dom"/>
</dbReference>
<dbReference type="InterPro" id="IPR005467">
    <property type="entry name" value="His_kinase_dom"/>
</dbReference>
<keyword evidence="6" id="KW-0802">TPR repeat</keyword>
<protein>
    <recommendedName>
        <fullName evidence="2">histidine kinase</fullName>
        <ecNumber evidence="2">2.7.13.3</ecNumber>
    </recommendedName>
</protein>
<reference evidence="10 11" key="1">
    <citation type="submission" date="2018-04" db="EMBL/GenBank/DDBJ databases">
        <title>Complete genome uncultured novel isolate.</title>
        <authorList>
            <person name="Merlino G."/>
        </authorList>
    </citation>
    <scope>NUCLEOTIDE SEQUENCE [LARGE SCALE GENOMIC DNA]</scope>
    <source>
        <strain evidence="11">R1DC9</strain>
    </source>
</reference>
<dbReference type="Gene3D" id="3.30.565.10">
    <property type="entry name" value="Histidine kinase-like ATPase, C-terminal domain"/>
    <property type="match status" value="1"/>
</dbReference>
<feature type="repeat" description="TPR" evidence="6">
    <location>
        <begin position="164"/>
        <end position="197"/>
    </location>
</feature>
<keyword evidence="5" id="KW-0418">Kinase</keyword>
<dbReference type="PANTHER" id="PTHR42878">
    <property type="entry name" value="TWO-COMPONENT HISTIDINE KINASE"/>
    <property type="match status" value="1"/>
</dbReference>
<evidence type="ECO:0000256" key="6">
    <source>
        <dbReference type="PROSITE-ProRule" id="PRU00339"/>
    </source>
</evidence>
<evidence type="ECO:0000256" key="5">
    <source>
        <dbReference type="ARBA" id="ARBA00022777"/>
    </source>
</evidence>
<evidence type="ECO:0000256" key="8">
    <source>
        <dbReference type="SAM" id="Phobius"/>
    </source>
</evidence>
<dbReference type="Gene3D" id="1.10.287.130">
    <property type="match status" value="1"/>
</dbReference>
<feature type="transmembrane region" description="Helical" evidence="8">
    <location>
        <begin position="400"/>
        <end position="417"/>
    </location>
</feature>
<evidence type="ECO:0000259" key="9">
    <source>
        <dbReference type="PROSITE" id="PS50109"/>
    </source>
</evidence>
<dbReference type="InterPro" id="IPR019734">
    <property type="entry name" value="TPR_rpt"/>
</dbReference>
<dbReference type="SMART" id="SM00387">
    <property type="entry name" value="HATPase_c"/>
    <property type="match status" value="1"/>
</dbReference>
<keyword evidence="8" id="KW-0472">Membrane</keyword>
<dbReference type="EC" id="2.7.13.3" evidence="2"/>
<dbReference type="Gene3D" id="1.25.40.10">
    <property type="entry name" value="Tetratricopeptide repeat domain"/>
    <property type="match status" value="2"/>
</dbReference>
<dbReference type="PROSITE" id="PS50005">
    <property type="entry name" value="TPR"/>
    <property type="match status" value="1"/>
</dbReference>
<dbReference type="InterPro" id="IPR004358">
    <property type="entry name" value="Sig_transdc_His_kin-like_C"/>
</dbReference>
<feature type="coiled-coil region" evidence="7">
    <location>
        <begin position="430"/>
        <end position="471"/>
    </location>
</feature>
<dbReference type="EMBL" id="CP028923">
    <property type="protein sequence ID" value="QCK16947.1"/>
    <property type="molecule type" value="Genomic_DNA"/>
</dbReference>
<organism evidence="10 11">
    <name type="scientific">Mangrovivirga cuniculi</name>
    <dbReference type="NCBI Taxonomy" id="2715131"/>
    <lineage>
        <taxon>Bacteria</taxon>
        <taxon>Pseudomonadati</taxon>
        <taxon>Bacteroidota</taxon>
        <taxon>Cytophagia</taxon>
        <taxon>Cytophagales</taxon>
        <taxon>Mangrovivirgaceae</taxon>
        <taxon>Mangrovivirga</taxon>
    </lineage>
</organism>
<proteinExistence type="predicted"/>
<gene>
    <name evidence="10" type="ORF">DCC35_20540</name>
</gene>
<dbReference type="SMART" id="SM00028">
    <property type="entry name" value="TPR"/>
    <property type="match status" value="2"/>
</dbReference>
<evidence type="ECO:0000256" key="3">
    <source>
        <dbReference type="ARBA" id="ARBA00022553"/>
    </source>
</evidence>
<dbReference type="Pfam" id="PF00512">
    <property type="entry name" value="HisKA"/>
    <property type="match status" value="1"/>
</dbReference>
<evidence type="ECO:0000256" key="4">
    <source>
        <dbReference type="ARBA" id="ARBA00022679"/>
    </source>
</evidence>
<dbReference type="GO" id="GO:0000155">
    <property type="term" value="F:phosphorelay sensor kinase activity"/>
    <property type="evidence" value="ECO:0007669"/>
    <property type="project" value="InterPro"/>
</dbReference>
<keyword evidence="7" id="KW-0175">Coiled coil</keyword>
<keyword evidence="11" id="KW-1185">Reference proteome</keyword>
<dbReference type="GO" id="GO:0030295">
    <property type="term" value="F:protein kinase activator activity"/>
    <property type="evidence" value="ECO:0007669"/>
    <property type="project" value="TreeGrafter"/>
</dbReference>
<dbReference type="AlphaFoldDB" id="A0A4D7JQL2"/>
<dbReference type="InterPro" id="IPR036890">
    <property type="entry name" value="HATPase_C_sf"/>
</dbReference>
<dbReference type="GO" id="GO:0007234">
    <property type="term" value="P:osmosensory signaling via phosphorelay pathway"/>
    <property type="evidence" value="ECO:0007669"/>
    <property type="project" value="TreeGrafter"/>
</dbReference>
<dbReference type="InterPro" id="IPR011990">
    <property type="entry name" value="TPR-like_helical_dom_sf"/>
</dbReference>
<name>A0A4D7JQL2_9BACT</name>
<keyword evidence="8" id="KW-1133">Transmembrane helix</keyword>
<dbReference type="SUPFAM" id="SSF55874">
    <property type="entry name" value="ATPase domain of HSP90 chaperone/DNA topoisomerase II/histidine kinase"/>
    <property type="match status" value="1"/>
</dbReference>
<dbReference type="InterPro" id="IPR036097">
    <property type="entry name" value="HisK_dim/P_sf"/>
</dbReference>
<sequence length="697" mass="79912">MLFRFFLFKTKYTLKSSNYVKILLEVEHTYIKALFLTFYNITKGVSEKINSYIKRLIFIFLFINAMISSVIAQGDTTLVINEINYPIYKSLTSDYLHTDPDSAFLLGEILIDYLNEIGNNEEIIIIKGYMAISATETGDYKRAVLLTHQGLALLDEIQDQNAKRVVYSNAGLVYKSLGYYTKAIEYYQKALDQIGSADKSKRSLSLGHIGDCLINLGEIEKGLQYIQEAHEINIEFGKHNNELFSASYLMNANLKLGNNNEVIDLYEKYRVKVDSSGETLARVFVKLAAAKAYMNTGDMDSAFILLRSIEKEAEEMNLYNYTEDIYKLLAEFFESKGLEDRSDEYFKKYVELLTVNSRTNREREIQALQMGFDLANQAEENQRLLELAELKDAAARRQTIYTWIFLGLSVVLAFILYRSQKIRTELRTTNQQLINSRELIIDQNKKIEQQNRDLEEKVQKRTRALTGANNELRTQNDQLEQYAFITAHNLRSPIARMIGLIQILNGQEKSEQEKILGHIRGEAKSLDQIVQDLNQILSIRKGAGKAYEEIDIKEFILNLVEPFKKEFVSVNGELIVNVPDGIKWNLIPAYFKSIIQNLINNSLKYRDANRKIRVEINVGIEGGELGVDIIDNAIGMDMDVVRSKIFGLYQRFTTNVEGKGMGLYMVKLQAEAMNGRIEVQSEKGVGSEFYLRFQHNS</sequence>
<dbReference type="InterPro" id="IPR050351">
    <property type="entry name" value="BphY/WalK/GraS-like"/>
</dbReference>
<keyword evidence="4" id="KW-0808">Transferase</keyword>
<keyword evidence="3" id="KW-0597">Phosphoprotein</keyword>
<dbReference type="Pfam" id="PF13181">
    <property type="entry name" value="TPR_8"/>
    <property type="match status" value="1"/>
</dbReference>
<dbReference type="PROSITE" id="PS50109">
    <property type="entry name" value="HIS_KIN"/>
    <property type="match status" value="1"/>
</dbReference>
<dbReference type="SMART" id="SM00388">
    <property type="entry name" value="HisKA"/>
    <property type="match status" value="1"/>
</dbReference>
<dbReference type="InterPro" id="IPR003661">
    <property type="entry name" value="HisK_dim/P_dom"/>
</dbReference>
<comment type="catalytic activity">
    <reaction evidence="1">
        <text>ATP + protein L-histidine = ADP + protein N-phospho-L-histidine.</text>
        <dbReference type="EC" id="2.7.13.3"/>
    </reaction>
</comment>
<evidence type="ECO:0000256" key="7">
    <source>
        <dbReference type="SAM" id="Coils"/>
    </source>
</evidence>
<dbReference type="CDD" id="cd00082">
    <property type="entry name" value="HisKA"/>
    <property type="match status" value="1"/>
</dbReference>
<dbReference type="SUPFAM" id="SSF47384">
    <property type="entry name" value="Homodimeric domain of signal transducing histidine kinase"/>
    <property type="match status" value="1"/>
</dbReference>
<dbReference type="SUPFAM" id="SSF48452">
    <property type="entry name" value="TPR-like"/>
    <property type="match status" value="2"/>
</dbReference>
<dbReference type="PANTHER" id="PTHR42878:SF15">
    <property type="entry name" value="BACTERIOPHYTOCHROME"/>
    <property type="match status" value="1"/>
</dbReference>
<dbReference type="PRINTS" id="PR00344">
    <property type="entry name" value="BCTRLSENSOR"/>
</dbReference>
<dbReference type="KEGG" id="fpf:DCC35_20540"/>
<evidence type="ECO:0000313" key="11">
    <source>
        <dbReference type="Proteomes" id="UP000298616"/>
    </source>
</evidence>